<keyword evidence="4 9" id="KW-0812">Transmembrane</keyword>
<evidence type="ECO:0000256" key="5">
    <source>
        <dbReference type="ARBA" id="ARBA00022989"/>
    </source>
</evidence>
<protein>
    <recommendedName>
        <fullName evidence="8 9">Ammonium transporter</fullName>
    </recommendedName>
</protein>
<dbReference type="InterPro" id="IPR024041">
    <property type="entry name" value="NH4_transpt_AmtB-like_dom"/>
</dbReference>
<reference evidence="11" key="1">
    <citation type="submission" date="2022-11" db="EMBL/GenBank/DDBJ databases">
        <title>Description of Microcella daejonensis nov. sp, isolated from riverside soil.</title>
        <authorList>
            <person name="Molina K.M."/>
            <person name="Kim S.B."/>
        </authorList>
    </citation>
    <scope>NUCLEOTIDE SEQUENCE</scope>
    <source>
        <strain evidence="11">MMS21-STM12</strain>
    </source>
</reference>
<organism evidence="11 12">
    <name type="scientific">Microcella daejeonensis</name>
    <dbReference type="NCBI Taxonomy" id="2994971"/>
    <lineage>
        <taxon>Bacteria</taxon>
        <taxon>Bacillati</taxon>
        <taxon>Actinomycetota</taxon>
        <taxon>Actinomycetes</taxon>
        <taxon>Micrococcales</taxon>
        <taxon>Microbacteriaceae</taxon>
        <taxon>Microcella</taxon>
    </lineage>
</organism>
<keyword evidence="7 9" id="KW-0924">Ammonia transport</keyword>
<evidence type="ECO:0000256" key="4">
    <source>
        <dbReference type="ARBA" id="ARBA00022692"/>
    </source>
</evidence>
<dbReference type="SUPFAM" id="SSF111352">
    <property type="entry name" value="Ammonium transporter"/>
    <property type="match status" value="1"/>
</dbReference>
<dbReference type="InterPro" id="IPR018047">
    <property type="entry name" value="Ammonium_transpt_CS"/>
</dbReference>
<proteinExistence type="inferred from homology"/>
<evidence type="ECO:0000256" key="6">
    <source>
        <dbReference type="ARBA" id="ARBA00023136"/>
    </source>
</evidence>
<feature type="transmembrane region" description="Helical" evidence="9">
    <location>
        <begin position="131"/>
        <end position="149"/>
    </location>
</feature>
<evidence type="ECO:0000313" key="11">
    <source>
        <dbReference type="EMBL" id="WAB81163.1"/>
    </source>
</evidence>
<dbReference type="Gene3D" id="1.10.3430.10">
    <property type="entry name" value="Ammonium transporter AmtB like domains"/>
    <property type="match status" value="1"/>
</dbReference>
<evidence type="ECO:0000256" key="8">
    <source>
        <dbReference type="ARBA" id="ARBA00050025"/>
    </source>
</evidence>
<feature type="transmembrane region" description="Helical" evidence="9">
    <location>
        <begin position="329"/>
        <end position="348"/>
    </location>
</feature>
<dbReference type="Pfam" id="PF00909">
    <property type="entry name" value="Ammonium_transp"/>
    <property type="match status" value="1"/>
</dbReference>
<keyword evidence="12" id="KW-1185">Reference proteome</keyword>
<evidence type="ECO:0000313" key="12">
    <source>
        <dbReference type="Proteomes" id="UP001164706"/>
    </source>
</evidence>
<feature type="domain" description="Ammonium transporter AmtB-like" evidence="10">
    <location>
        <begin position="7"/>
        <end position="416"/>
    </location>
</feature>
<gene>
    <name evidence="11" type="ORF">OVN18_11530</name>
</gene>
<feature type="transmembrane region" description="Helical" evidence="9">
    <location>
        <begin position="277"/>
        <end position="293"/>
    </location>
</feature>
<dbReference type="Proteomes" id="UP001164706">
    <property type="component" value="Chromosome"/>
</dbReference>
<feature type="transmembrane region" description="Helical" evidence="9">
    <location>
        <begin position="6"/>
        <end position="27"/>
    </location>
</feature>
<evidence type="ECO:0000256" key="9">
    <source>
        <dbReference type="RuleBase" id="RU362002"/>
    </source>
</evidence>
<evidence type="ECO:0000256" key="3">
    <source>
        <dbReference type="ARBA" id="ARBA00022448"/>
    </source>
</evidence>
<evidence type="ECO:0000256" key="1">
    <source>
        <dbReference type="ARBA" id="ARBA00004141"/>
    </source>
</evidence>
<accession>A0A9E8MKB9</accession>
<comment type="similarity">
    <text evidence="2 9">Belongs to the ammonia transporter channel (TC 1.A.11.2) family.</text>
</comment>
<feature type="transmembrane region" description="Helical" evidence="9">
    <location>
        <begin position="103"/>
        <end position="124"/>
    </location>
</feature>
<feature type="transmembrane region" description="Helical" evidence="9">
    <location>
        <begin position="212"/>
        <end position="231"/>
    </location>
</feature>
<dbReference type="EMBL" id="CP113089">
    <property type="protein sequence ID" value="WAB81163.1"/>
    <property type="molecule type" value="Genomic_DNA"/>
</dbReference>
<keyword evidence="3 9" id="KW-0813">Transport</keyword>
<dbReference type="KEGG" id="mdb:OVN18_11530"/>
<sequence>MDQGNTAFLLFAAALVLLMTPGLAFFYGGLVKAKSVISMMMLSFGAMALIGVLWVLYGYAITFSNEGVGGFVGLDGILGVDTAEFGLAGVYAEAGDPQGGFPLIAFAAFQATFAIITVALISGAIADRAKFGAWMVFAGVWATLVYFPVASWVFNFTLGEDGSVVDGGWIAYTVGAIDFAGGTAVHINAGAAALALALVLGKRIGFAKGAHVPHNPPFVLLGAGLLWFGWFGFNAGSELAADGIAAIAFMNTIAAPAAAIIGWLIIEKIKDGKATSVGAASGAVAGLVAITPACAVLTPFWAIVLGLLAGVLCALAVDLKFKLGFDDSLDVVGIHLVGGLIGTLYIGLLGEGVGLFFGFGAEQLGKQAIAAFAVMIYSFVIAYVIGFAIEKTMGFRVTQEDELAGIDPVVHGEEGYVLETR</sequence>
<evidence type="ECO:0000259" key="10">
    <source>
        <dbReference type="Pfam" id="PF00909"/>
    </source>
</evidence>
<dbReference type="InterPro" id="IPR029020">
    <property type="entry name" value="Ammonium/urea_transptr"/>
</dbReference>
<comment type="subcellular location">
    <subcellularLocation>
        <location evidence="9">Cell membrane</location>
        <topology evidence="9">Multi-pass membrane protein</topology>
    </subcellularLocation>
    <subcellularLocation>
        <location evidence="1">Membrane</location>
        <topology evidence="1">Multi-pass membrane protein</topology>
    </subcellularLocation>
</comment>
<feature type="transmembrane region" description="Helical" evidence="9">
    <location>
        <begin position="169"/>
        <end position="200"/>
    </location>
</feature>
<keyword evidence="6 9" id="KW-0472">Membrane</keyword>
<dbReference type="NCBIfam" id="TIGR00836">
    <property type="entry name" value="amt"/>
    <property type="match status" value="1"/>
</dbReference>
<dbReference type="InterPro" id="IPR001905">
    <property type="entry name" value="Ammonium_transpt"/>
</dbReference>
<feature type="transmembrane region" description="Helical" evidence="9">
    <location>
        <begin position="243"/>
        <end position="265"/>
    </location>
</feature>
<dbReference type="AlphaFoldDB" id="A0A9E8MKB9"/>
<evidence type="ECO:0000256" key="2">
    <source>
        <dbReference type="ARBA" id="ARBA00005887"/>
    </source>
</evidence>
<dbReference type="RefSeq" id="WP_267737170.1">
    <property type="nucleotide sequence ID" value="NZ_CP113089.1"/>
</dbReference>
<feature type="transmembrane region" description="Helical" evidence="9">
    <location>
        <begin position="39"/>
        <end position="60"/>
    </location>
</feature>
<evidence type="ECO:0000256" key="7">
    <source>
        <dbReference type="ARBA" id="ARBA00023177"/>
    </source>
</evidence>
<dbReference type="PANTHER" id="PTHR43029">
    <property type="entry name" value="AMMONIUM TRANSPORTER MEP2"/>
    <property type="match status" value="1"/>
</dbReference>
<feature type="transmembrane region" description="Helical" evidence="9">
    <location>
        <begin position="368"/>
        <end position="389"/>
    </location>
</feature>
<feature type="transmembrane region" description="Helical" evidence="9">
    <location>
        <begin position="299"/>
        <end position="317"/>
    </location>
</feature>
<keyword evidence="5 9" id="KW-1133">Transmembrane helix</keyword>
<dbReference type="PANTHER" id="PTHR43029:SF10">
    <property type="entry name" value="AMMONIUM TRANSPORTER MEP2"/>
    <property type="match status" value="1"/>
</dbReference>
<dbReference type="GO" id="GO:0008519">
    <property type="term" value="F:ammonium channel activity"/>
    <property type="evidence" value="ECO:0007669"/>
    <property type="project" value="InterPro"/>
</dbReference>
<name>A0A9E8MKB9_9MICO</name>
<dbReference type="GO" id="GO:0005886">
    <property type="term" value="C:plasma membrane"/>
    <property type="evidence" value="ECO:0007669"/>
    <property type="project" value="UniProtKB-SubCell"/>
</dbReference>
<dbReference type="PROSITE" id="PS01219">
    <property type="entry name" value="AMMONIUM_TRANSP"/>
    <property type="match status" value="1"/>
</dbReference>